<evidence type="ECO:0000256" key="1">
    <source>
        <dbReference type="SAM" id="MobiDB-lite"/>
    </source>
</evidence>
<evidence type="ECO:0000313" key="2">
    <source>
        <dbReference type="EMBL" id="SUZ53171.1"/>
    </source>
</evidence>
<dbReference type="AlphaFoldDB" id="A0A381NF37"/>
<feature type="compositionally biased region" description="Basic and acidic residues" evidence="1">
    <location>
        <begin position="69"/>
        <end position="80"/>
    </location>
</feature>
<name>A0A381NF37_9ZZZZ</name>
<dbReference type="EMBL" id="UINC01000317">
    <property type="protein sequence ID" value="SUZ53171.1"/>
    <property type="molecule type" value="Genomic_DNA"/>
</dbReference>
<accession>A0A381NF37</accession>
<feature type="region of interest" description="Disordered" evidence="1">
    <location>
        <begin position="59"/>
        <end position="80"/>
    </location>
</feature>
<organism evidence="2">
    <name type="scientific">marine metagenome</name>
    <dbReference type="NCBI Taxonomy" id="408172"/>
    <lineage>
        <taxon>unclassified sequences</taxon>
        <taxon>metagenomes</taxon>
        <taxon>ecological metagenomes</taxon>
    </lineage>
</organism>
<protein>
    <submittedName>
        <fullName evidence="2">Uncharacterized protein</fullName>
    </submittedName>
</protein>
<reference evidence="2" key="1">
    <citation type="submission" date="2018-05" db="EMBL/GenBank/DDBJ databases">
        <authorList>
            <person name="Lanie J.A."/>
            <person name="Ng W.-L."/>
            <person name="Kazmierczak K.M."/>
            <person name="Andrzejewski T.M."/>
            <person name="Davidsen T.M."/>
            <person name="Wayne K.J."/>
            <person name="Tettelin H."/>
            <person name="Glass J.I."/>
            <person name="Rusch D."/>
            <person name="Podicherti R."/>
            <person name="Tsui H.-C.T."/>
            <person name="Winkler M.E."/>
        </authorList>
    </citation>
    <scope>NUCLEOTIDE SEQUENCE</scope>
</reference>
<gene>
    <name evidence="2" type="ORF">METZ01_LOCUS6025</name>
</gene>
<sequence>MPLYTYKCTQCGFQDEFIIDVKKRDKKFPCEQDQCTGVMGRDGTDISSFKLKGDCWYKDGYSKKPKPKKKEEKKEEKKKE</sequence>
<proteinExistence type="predicted"/>